<keyword evidence="1" id="KW-0812">Transmembrane</keyword>
<feature type="transmembrane region" description="Helical" evidence="1">
    <location>
        <begin position="212"/>
        <end position="234"/>
    </location>
</feature>
<dbReference type="STRING" id="94237.ENSMMOP00000003830"/>
<dbReference type="OMA" id="VEVQWCA"/>
<keyword evidence="1" id="KW-1133">Transmembrane helix</keyword>
<evidence type="ECO:0000256" key="1">
    <source>
        <dbReference type="SAM" id="Phobius"/>
    </source>
</evidence>
<organism evidence="3 4">
    <name type="scientific">Mola mola</name>
    <name type="common">Ocean sunfish</name>
    <name type="synonym">Tetraodon mola</name>
    <dbReference type="NCBI Taxonomy" id="94237"/>
    <lineage>
        <taxon>Eukaryota</taxon>
        <taxon>Metazoa</taxon>
        <taxon>Chordata</taxon>
        <taxon>Craniata</taxon>
        <taxon>Vertebrata</taxon>
        <taxon>Euteleostomi</taxon>
        <taxon>Actinopterygii</taxon>
        <taxon>Neopterygii</taxon>
        <taxon>Teleostei</taxon>
        <taxon>Neoteleostei</taxon>
        <taxon>Acanthomorphata</taxon>
        <taxon>Eupercaria</taxon>
        <taxon>Tetraodontiformes</taxon>
        <taxon>Molidae</taxon>
        <taxon>Mola</taxon>
    </lineage>
</organism>
<proteinExistence type="predicted"/>
<keyword evidence="2" id="KW-0732">Signal</keyword>
<keyword evidence="1" id="KW-0472">Membrane</keyword>
<sequence length="262" mass="28223">MTSLCWNLAALLLFLNASLLPISHLLTQAASTLPPVTRPRILFLTDVDSDDSYDEYDENDNSTPKALPSVKTSLSHGKLQLCQYNPCLENQEPCAQLSGKTGCLCPGVSGADMPPHAPIINMLRPVTYGEDSGKVEVQWCAPSSVVSEYRVVLQGSEGEPLEFQATRRSGLVGFLAAGDRVCVEAVNAAGHSTPSDFSCRRYNPPNSSDHQLLWGIVGGGVTLLLLLIITTVILKKYQLCQNAKGDSTDGLGKPSYSTERNL</sequence>
<feature type="chain" id="PRO_5018668924" evidence="2">
    <location>
        <begin position="20"/>
        <end position="262"/>
    </location>
</feature>
<keyword evidence="4" id="KW-1185">Reference proteome</keyword>
<evidence type="ECO:0000256" key="2">
    <source>
        <dbReference type="SAM" id="SignalP"/>
    </source>
</evidence>
<dbReference type="AlphaFoldDB" id="A0A3Q4AI18"/>
<accession>A0A3Q4AI18</accession>
<evidence type="ECO:0000313" key="4">
    <source>
        <dbReference type="Proteomes" id="UP000261620"/>
    </source>
</evidence>
<evidence type="ECO:0000313" key="3">
    <source>
        <dbReference type="Ensembl" id="ENSMMOP00000003830.1"/>
    </source>
</evidence>
<reference evidence="3" key="1">
    <citation type="submission" date="2025-08" db="UniProtKB">
        <authorList>
            <consortium name="Ensembl"/>
        </authorList>
    </citation>
    <scope>IDENTIFICATION</scope>
</reference>
<dbReference type="Ensembl" id="ENSMMOT00000003900.1">
    <property type="protein sequence ID" value="ENSMMOP00000003830.1"/>
    <property type="gene ID" value="ENSMMOG00000003066.1"/>
</dbReference>
<reference evidence="3" key="2">
    <citation type="submission" date="2025-09" db="UniProtKB">
        <authorList>
            <consortium name="Ensembl"/>
        </authorList>
    </citation>
    <scope>IDENTIFICATION</scope>
</reference>
<protein>
    <submittedName>
        <fullName evidence="3">Uncharacterized protein</fullName>
    </submittedName>
</protein>
<name>A0A3Q4AI18_MOLML</name>
<feature type="signal peptide" evidence="2">
    <location>
        <begin position="1"/>
        <end position="19"/>
    </location>
</feature>
<dbReference type="Proteomes" id="UP000261620">
    <property type="component" value="Unplaced"/>
</dbReference>